<dbReference type="GO" id="GO:0004673">
    <property type="term" value="F:protein histidine kinase activity"/>
    <property type="evidence" value="ECO:0007669"/>
    <property type="project" value="UniProtKB-EC"/>
</dbReference>
<dbReference type="Pfam" id="PF02518">
    <property type="entry name" value="HATPase_c"/>
    <property type="match status" value="1"/>
</dbReference>
<comment type="subcellular location">
    <subcellularLocation>
        <location evidence="2">Cell membrane</location>
        <topology evidence="2">Multi-pass membrane protein</topology>
    </subcellularLocation>
</comment>
<comment type="caution">
    <text evidence="16">The sequence shown here is derived from an EMBL/GenBank/DDBJ whole genome shotgun (WGS) entry which is preliminary data.</text>
</comment>
<accession>A0ABV6DSB2</accession>
<gene>
    <name evidence="16" type="ORF">ACFFK0_24370</name>
</gene>
<evidence type="ECO:0000259" key="15">
    <source>
        <dbReference type="PROSITE" id="PS50885"/>
    </source>
</evidence>
<dbReference type="CDD" id="cd06225">
    <property type="entry name" value="HAMP"/>
    <property type="match status" value="1"/>
</dbReference>
<dbReference type="InterPro" id="IPR003660">
    <property type="entry name" value="HAMP_dom"/>
</dbReference>
<dbReference type="PANTHER" id="PTHR34220:SF11">
    <property type="entry name" value="SENSOR PROTEIN KINASE HPTS"/>
    <property type="match status" value="1"/>
</dbReference>
<evidence type="ECO:0000313" key="17">
    <source>
        <dbReference type="Proteomes" id="UP001589776"/>
    </source>
</evidence>
<evidence type="ECO:0000256" key="4">
    <source>
        <dbReference type="ARBA" id="ARBA00022475"/>
    </source>
</evidence>
<dbReference type="SUPFAM" id="SSF55874">
    <property type="entry name" value="ATPase domain of HSP90 chaperone/DNA topoisomerase II/histidine kinase"/>
    <property type="match status" value="1"/>
</dbReference>
<dbReference type="Pfam" id="PF00672">
    <property type="entry name" value="HAMP"/>
    <property type="match status" value="1"/>
</dbReference>
<keyword evidence="13 14" id="KW-0472">Membrane</keyword>
<dbReference type="SMART" id="SM00304">
    <property type="entry name" value="HAMP"/>
    <property type="match status" value="1"/>
</dbReference>
<evidence type="ECO:0000256" key="8">
    <source>
        <dbReference type="ARBA" id="ARBA00022741"/>
    </source>
</evidence>
<keyword evidence="6 16" id="KW-0808">Transferase</keyword>
<reference evidence="16 17" key="1">
    <citation type="submission" date="2024-09" db="EMBL/GenBank/DDBJ databases">
        <authorList>
            <person name="Sun Q."/>
            <person name="Mori K."/>
        </authorList>
    </citation>
    <scope>NUCLEOTIDE SEQUENCE [LARGE SCALE GENOMIC DNA]</scope>
    <source>
        <strain evidence="16 17">CCM 7759</strain>
    </source>
</reference>
<sequence length="602" mass="68488">MARLVLGINRSFKIKLILSLSVIILLSSVVTGYLTHQSSMQLLRDEIGKQYLRTNEDVMAKFELNVQEVYRISQAIVFNPLIENKIKNIEARAPASDPYGLYDDKKQIDEQIFQIKLDAPYITGLYLYDMNGNPSYFSFNTTVINTLDAGIYRTIRAKIDNTSGDLAWMSLPLPSSLEPGGYRQSIVVSRWMKNSLLQTYGMLVITIDESFFSGLFKGLMKEEADEVFLYNSARELIYSNKPIGTEPQAYQERSSGIGRLTFVNDRLYAQSFSAKYAFALLSGTSLEEVRQKNRNISEQILYAGLLSMLVSSVLVVLFTGKLLRPLKRLVKGLHKVRNGAFDTRIEVRTKDELAYIGESFNAMTEQVERLIKEVYMTQLSEREAELRAIQAQLNPHYLHNLFNEIYWKLFLQGQKETSALIKSVAETMNYTLMPVRTLTTVREELEHIRHYLKLQAELFETDLETRIEADEDALNGAIPRFLLQPLVENVFMHAFRDMTSDKRLFIGVRRTGEELAMEVADNGAGMDRELVSRLQGPIGNPYPLRADNRESLGIRSVRRRIELVYGPPYGLYIDAAPGSGTVIRLRLPYGEHRSGGAGDAER</sequence>
<evidence type="ECO:0000256" key="10">
    <source>
        <dbReference type="ARBA" id="ARBA00022840"/>
    </source>
</evidence>
<comment type="catalytic activity">
    <reaction evidence="1">
        <text>ATP + protein L-histidine = ADP + protein N-phospho-L-histidine.</text>
        <dbReference type="EC" id="2.7.13.3"/>
    </reaction>
</comment>
<evidence type="ECO:0000256" key="14">
    <source>
        <dbReference type="SAM" id="Phobius"/>
    </source>
</evidence>
<evidence type="ECO:0000256" key="12">
    <source>
        <dbReference type="ARBA" id="ARBA00023012"/>
    </source>
</evidence>
<keyword evidence="9 16" id="KW-0418">Kinase</keyword>
<dbReference type="Gene3D" id="6.10.340.10">
    <property type="match status" value="1"/>
</dbReference>
<dbReference type="InterPro" id="IPR003594">
    <property type="entry name" value="HATPase_dom"/>
</dbReference>
<evidence type="ECO:0000256" key="2">
    <source>
        <dbReference type="ARBA" id="ARBA00004651"/>
    </source>
</evidence>
<feature type="transmembrane region" description="Helical" evidence="14">
    <location>
        <begin position="300"/>
        <end position="323"/>
    </location>
</feature>
<dbReference type="Pfam" id="PF06580">
    <property type="entry name" value="His_kinase"/>
    <property type="match status" value="1"/>
</dbReference>
<evidence type="ECO:0000256" key="6">
    <source>
        <dbReference type="ARBA" id="ARBA00022679"/>
    </source>
</evidence>
<dbReference type="EMBL" id="JBHLWN010000098">
    <property type="protein sequence ID" value="MFC0215534.1"/>
    <property type="molecule type" value="Genomic_DNA"/>
</dbReference>
<keyword evidence="17" id="KW-1185">Reference proteome</keyword>
<dbReference type="InterPro" id="IPR050640">
    <property type="entry name" value="Bact_2-comp_sensor_kinase"/>
</dbReference>
<keyword evidence="11 14" id="KW-1133">Transmembrane helix</keyword>
<protein>
    <recommendedName>
        <fullName evidence="3">histidine kinase</fullName>
        <ecNumber evidence="3">2.7.13.3</ecNumber>
    </recommendedName>
</protein>
<organism evidence="16 17">
    <name type="scientific">Paenibacillus chartarius</name>
    <dbReference type="NCBI Taxonomy" id="747481"/>
    <lineage>
        <taxon>Bacteria</taxon>
        <taxon>Bacillati</taxon>
        <taxon>Bacillota</taxon>
        <taxon>Bacilli</taxon>
        <taxon>Bacillales</taxon>
        <taxon>Paenibacillaceae</taxon>
        <taxon>Paenibacillus</taxon>
    </lineage>
</organism>
<evidence type="ECO:0000256" key="3">
    <source>
        <dbReference type="ARBA" id="ARBA00012438"/>
    </source>
</evidence>
<dbReference type="PANTHER" id="PTHR34220">
    <property type="entry name" value="SENSOR HISTIDINE KINASE YPDA"/>
    <property type="match status" value="1"/>
</dbReference>
<dbReference type="PRINTS" id="PR00344">
    <property type="entry name" value="BCTRLSENSOR"/>
</dbReference>
<dbReference type="Proteomes" id="UP001589776">
    <property type="component" value="Unassembled WGS sequence"/>
</dbReference>
<dbReference type="PROSITE" id="PS50885">
    <property type="entry name" value="HAMP"/>
    <property type="match status" value="1"/>
</dbReference>
<keyword evidence="10" id="KW-0067">ATP-binding</keyword>
<evidence type="ECO:0000256" key="1">
    <source>
        <dbReference type="ARBA" id="ARBA00000085"/>
    </source>
</evidence>
<dbReference type="InterPro" id="IPR036890">
    <property type="entry name" value="HATPase_C_sf"/>
</dbReference>
<evidence type="ECO:0000313" key="16">
    <source>
        <dbReference type="EMBL" id="MFC0215534.1"/>
    </source>
</evidence>
<dbReference type="InterPro" id="IPR004358">
    <property type="entry name" value="Sig_transdc_His_kin-like_C"/>
</dbReference>
<dbReference type="EC" id="2.7.13.3" evidence="3"/>
<evidence type="ECO:0000256" key="13">
    <source>
        <dbReference type="ARBA" id="ARBA00023136"/>
    </source>
</evidence>
<evidence type="ECO:0000256" key="11">
    <source>
        <dbReference type="ARBA" id="ARBA00022989"/>
    </source>
</evidence>
<feature type="domain" description="HAMP" evidence="15">
    <location>
        <begin position="320"/>
        <end position="372"/>
    </location>
</feature>
<keyword evidence="12" id="KW-0902">Two-component regulatory system</keyword>
<keyword evidence="5" id="KW-0597">Phosphoprotein</keyword>
<name>A0ABV6DSB2_9BACL</name>
<dbReference type="SUPFAM" id="SSF158472">
    <property type="entry name" value="HAMP domain-like"/>
    <property type="match status" value="1"/>
</dbReference>
<keyword evidence="8" id="KW-0547">Nucleotide-binding</keyword>
<evidence type="ECO:0000256" key="5">
    <source>
        <dbReference type="ARBA" id="ARBA00022553"/>
    </source>
</evidence>
<dbReference type="Gene3D" id="3.30.565.10">
    <property type="entry name" value="Histidine kinase-like ATPase, C-terminal domain"/>
    <property type="match status" value="1"/>
</dbReference>
<proteinExistence type="predicted"/>
<evidence type="ECO:0000256" key="9">
    <source>
        <dbReference type="ARBA" id="ARBA00022777"/>
    </source>
</evidence>
<dbReference type="InterPro" id="IPR010559">
    <property type="entry name" value="Sig_transdc_His_kin_internal"/>
</dbReference>
<keyword evidence="4" id="KW-1003">Cell membrane</keyword>
<evidence type="ECO:0000256" key="7">
    <source>
        <dbReference type="ARBA" id="ARBA00022692"/>
    </source>
</evidence>
<keyword evidence="7 14" id="KW-0812">Transmembrane</keyword>